<evidence type="ECO:0000256" key="5">
    <source>
        <dbReference type="ARBA" id="ARBA00022989"/>
    </source>
</evidence>
<evidence type="ECO:0000256" key="2">
    <source>
        <dbReference type="ARBA" id="ARBA00022448"/>
    </source>
</evidence>
<evidence type="ECO:0000256" key="6">
    <source>
        <dbReference type="ARBA" id="ARBA00023136"/>
    </source>
</evidence>
<evidence type="ECO:0000259" key="8">
    <source>
        <dbReference type="Pfam" id="PF04290"/>
    </source>
</evidence>
<feature type="transmembrane region" description="Helical" evidence="7">
    <location>
        <begin position="243"/>
        <end position="262"/>
    </location>
</feature>
<evidence type="ECO:0000256" key="1">
    <source>
        <dbReference type="ARBA" id="ARBA00004651"/>
    </source>
</evidence>
<reference evidence="9" key="1">
    <citation type="submission" date="2018-05" db="EMBL/GenBank/DDBJ databases">
        <authorList>
            <person name="Lanie J.A."/>
            <person name="Ng W.-L."/>
            <person name="Kazmierczak K.M."/>
            <person name="Andrzejewski T.M."/>
            <person name="Davidsen T.M."/>
            <person name="Wayne K.J."/>
            <person name="Tettelin H."/>
            <person name="Glass J.I."/>
            <person name="Rusch D."/>
            <person name="Podicherti R."/>
            <person name="Tsui H.-C.T."/>
            <person name="Winkler M.E."/>
        </authorList>
    </citation>
    <scope>NUCLEOTIDE SEQUENCE</scope>
</reference>
<keyword evidence="4 7" id="KW-0812">Transmembrane</keyword>
<feature type="transmembrane region" description="Helical" evidence="7">
    <location>
        <begin position="12"/>
        <end position="33"/>
    </location>
</feature>
<accession>A0A381YI68</accession>
<proteinExistence type="predicted"/>
<dbReference type="Pfam" id="PF04290">
    <property type="entry name" value="DctQ"/>
    <property type="match status" value="1"/>
</dbReference>
<dbReference type="InterPro" id="IPR055348">
    <property type="entry name" value="DctQ"/>
</dbReference>
<evidence type="ECO:0000313" key="9">
    <source>
        <dbReference type="EMBL" id="SVA76302.1"/>
    </source>
</evidence>
<keyword evidence="3" id="KW-1003">Cell membrane</keyword>
<dbReference type="GO" id="GO:0005886">
    <property type="term" value="C:plasma membrane"/>
    <property type="evidence" value="ECO:0007669"/>
    <property type="project" value="UniProtKB-SubCell"/>
</dbReference>
<keyword evidence="5 7" id="KW-1133">Transmembrane helix</keyword>
<feature type="transmembrane region" description="Helical" evidence="7">
    <location>
        <begin position="148"/>
        <end position="168"/>
    </location>
</feature>
<evidence type="ECO:0000256" key="4">
    <source>
        <dbReference type="ARBA" id="ARBA00022692"/>
    </source>
</evidence>
<keyword evidence="2" id="KW-0813">Transport</keyword>
<evidence type="ECO:0000256" key="3">
    <source>
        <dbReference type="ARBA" id="ARBA00022475"/>
    </source>
</evidence>
<keyword evidence="6 7" id="KW-0472">Membrane</keyword>
<protein>
    <recommendedName>
        <fullName evidence="8">Tripartite ATP-independent periplasmic transporters DctQ component domain-containing protein</fullName>
    </recommendedName>
</protein>
<organism evidence="9">
    <name type="scientific">marine metagenome</name>
    <dbReference type="NCBI Taxonomy" id="408172"/>
    <lineage>
        <taxon>unclassified sequences</taxon>
        <taxon>metagenomes</taxon>
        <taxon>ecological metagenomes</taxon>
    </lineage>
</organism>
<feature type="domain" description="Tripartite ATP-independent periplasmic transporters DctQ component" evidence="8">
    <location>
        <begin position="188"/>
        <end position="310"/>
    </location>
</feature>
<feature type="transmembrane region" description="Helical" evidence="7">
    <location>
        <begin position="65"/>
        <end position="83"/>
    </location>
</feature>
<feature type="transmembrane region" description="Helical" evidence="7">
    <location>
        <begin position="293"/>
        <end position="315"/>
    </location>
</feature>
<feature type="transmembrane region" description="Helical" evidence="7">
    <location>
        <begin position="175"/>
        <end position="195"/>
    </location>
</feature>
<evidence type="ECO:0000256" key="7">
    <source>
        <dbReference type="SAM" id="Phobius"/>
    </source>
</evidence>
<sequence length="341" mass="38950">MNFNVTNQIRFFGISIVALTFTFLLNNFLNFWADWPGVNTFFANIEWFGFKKLQNPLEGPSLVQAWIQLLSYILVIFLSFSYVSSTSNKKLIQDSVTLSSLTAYIIRASFWIVLLVGLVDMVLSFLRVEDYLIPLFGQDLGMALGRPNFRGTYVHFPVMLISLIIAYFTRTLGFLWLAVLVVVAEFQIVLARFIFSYEQTFMGDLVRFWYGSLFLFASSYALIHEGHVRVDVLYTKFSKRAKAWSNSLGCLLLGVPICWTVLLRGMWCKQCIINAPLTNFETSMSGYGMYVKYLMAGFLAIYALTMLIQFISYFLGNASVLQEEIQVSDLQSTDSIKTIVE</sequence>
<feature type="transmembrane region" description="Helical" evidence="7">
    <location>
        <begin position="104"/>
        <end position="128"/>
    </location>
</feature>
<comment type="subcellular location">
    <subcellularLocation>
        <location evidence="1">Cell membrane</location>
        <topology evidence="1">Multi-pass membrane protein</topology>
    </subcellularLocation>
</comment>
<gene>
    <name evidence="9" type="ORF">METZ01_LOCUS129156</name>
</gene>
<feature type="transmembrane region" description="Helical" evidence="7">
    <location>
        <begin position="207"/>
        <end position="223"/>
    </location>
</feature>
<dbReference type="AlphaFoldDB" id="A0A381YI68"/>
<dbReference type="EMBL" id="UINC01018214">
    <property type="protein sequence ID" value="SVA76302.1"/>
    <property type="molecule type" value="Genomic_DNA"/>
</dbReference>
<name>A0A381YI68_9ZZZZ</name>